<evidence type="ECO:0000256" key="1">
    <source>
        <dbReference type="ARBA" id="ARBA00022741"/>
    </source>
</evidence>
<evidence type="ECO:0000313" key="6">
    <source>
        <dbReference type="Proteomes" id="UP000265703"/>
    </source>
</evidence>
<dbReference type="InterPro" id="IPR011146">
    <property type="entry name" value="HIT-like"/>
</dbReference>
<reference evidence="5 6" key="1">
    <citation type="submission" date="2018-06" db="EMBL/GenBank/DDBJ databases">
        <title>Comparative genomics reveals the genomic features of Rhizophagus irregularis, R. cerebriforme, R. diaphanum and Gigaspora rosea, and their symbiotic lifestyle signature.</title>
        <authorList>
            <person name="Morin E."/>
            <person name="San Clemente H."/>
            <person name="Chen E.C.H."/>
            <person name="De La Providencia I."/>
            <person name="Hainaut M."/>
            <person name="Kuo A."/>
            <person name="Kohler A."/>
            <person name="Murat C."/>
            <person name="Tang N."/>
            <person name="Roy S."/>
            <person name="Loubradou J."/>
            <person name="Henrissat B."/>
            <person name="Grigoriev I.V."/>
            <person name="Corradi N."/>
            <person name="Roux C."/>
            <person name="Martin F.M."/>
        </authorList>
    </citation>
    <scope>NUCLEOTIDE SEQUENCE [LARGE SCALE GENOMIC DNA]</scope>
    <source>
        <strain evidence="5 6">DAOM 227022</strain>
    </source>
</reference>
<dbReference type="GO" id="GO:0000166">
    <property type="term" value="F:nucleotide binding"/>
    <property type="evidence" value="ECO:0007669"/>
    <property type="project" value="UniProtKB-KW"/>
</dbReference>
<dbReference type="GO" id="GO:0016787">
    <property type="term" value="F:hydrolase activity"/>
    <property type="evidence" value="ECO:0007669"/>
    <property type="project" value="UniProtKB-KW"/>
</dbReference>
<keyword evidence="2" id="KW-0378">Hydrolase</keyword>
<feature type="short sequence motif" description="Histidine triad motif" evidence="3">
    <location>
        <begin position="123"/>
        <end position="127"/>
    </location>
</feature>
<dbReference type="Gene3D" id="3.30.428.10">
    <property type="entry name" value="HIT-like"/>
    <property type="match status" value="1"/>
</dbReference>
<comment type="caution">
    <text evidence="5">The sequence shown here is derived from an EMBL/GenBank/DDBJ whole genome shotgun (WGS) entry which is preliminary data.</text>
</comment>
<keyword evidence="1" id="KW-0547">Nucleotide-binding</keyword>
<dbReference type="SUPFAM" id="SSF54197">
    <property type="entry name" value="HIT-like"/>
    <property type="match status" value="1"/>
</dbReference>
<evidence type="ECO:0000313" key="5">
    <source>
        <dbReference type="EMBL" id="RIA98743.1"/>
    </source>
</evidence>
<dbReference type="Proteomes" id="UP000265703">
    <property type="component" value="Unassembled WGS sequence"/>
</dbReference>
<accession>A0A397TKI6</accession>
<dbReference type="AlphaFoldDB" id="A0A397TKI6"/>
<feature type="domain" description="HIT" evidence="4">
    <location>
        <begin position="19"/>
        <end position="143"/>
    </location>
</feature>
<dbReference type="Pfam" id="PF11969">
    <property type="entry name" value="DcpS_C"/>
    <property type="match status" value="1"/>
</dbReference>
<dbReference type="STRING" id="658196.A0A397TKI6"/>
<dbReference type="InterPro" id="IPR036265">
    <property type="entry name" value="HIT-like_sf"/>
</dbReference>
<evidence type="ECO:0000256" key="2">
    <source>
        <dbReference type="ARBA" id="ARBA00022801"/>
    </source>
</evidence>
<keyword evidence="6" id="KW-1185">Reference proteome</keyword>
<dbReference type="OrthoDB" id="1915375at2759"/>
<protein>
    <submittedName>
        <fullName evidence="5">HIT-like domain-containing protein</fullName>
    </submittedName>
</protein>
<dbReference type="PROSITE" id="PS51084">
    <property type="entry name" value="HIT_2"/>
    <property type="match status" value="1"/>
</dbReference>
<dbReference type="PANTHER" id="PTHR12486:SF5">
    <property type="entry name" value="ADENOSINE 5'-MONOPHOSPHORAMIDASE HINT3"/>
    <property type="match status" value="1"/>
</dbReference>
<evidence type="ECO:0000256" key="3">
    <source>
        <dbReference type="PROSITE-ProRule" id="PRU00464"/>
    </source>
</evidence>
<sequence length="162" mass="18800">MSSDDINDHDHEQESNQCTFCAISSERDFTSLLYVDENVVAFNDIKPAATHHVLVVPKKHIPNVNSLKNDDLETVKKMKEVGLQIISRRLHESVDDLQKNYQDKKERTYQIGFVSPPFNSINHIHMHVLSKPIKTWWPRSLGFGRFIFKDIDDVINKIENSQ</sequence>
<dbReference type="EMBL" id="QKYT01000012">
    <property type="protein sequence ID" value="RIA98743.1"/>
    <property type="molecule type" value="Genomic_DNA"/>
</dbReference>
<name>A0A397TKI6_9GLOM</name>
<organism evidence="5 6">
    <name type="scientific">Glomus cerebriforme</name>
    <dbReference type="NCBI Taxonomy" id="658196"/>
    <lineage>
        <taxon>Eukaryota</taxon>
        <taxon>Fungi</taxon>
        <taxon>Fungi incertae sedis</taxon>
        <taxon>Mucoromycota</taxon>
        <taxon>Glomeromycotina</taxon>
        <taxon>Glomeromycetes</taxon>
        <taxon>Glomerales</taxon>
        <taxon>Glomeraceae</taxon>
        <taxon>Glomus</taxon>
    </lineage>
</organism>
<gene>
    <name evidence="5" type="ORF">C1645_749166</name>
</gene>
<evidence type="ECO:0000259" key="4">
    <source>
        <dbReference type="PROSITE" id="PS51084"/>
    </source>
</evidence>
<proteinExistence type="predicted"/>
<dbReference type="PANTHER" id="PTHR12486">
    <property type="entry name" value="APRATAXIN-RELATED"/>
    <property type="match status" value="1"/>
</dbReference>